<dbReference type="Gene3D" id="1.20.1740.10">
    <property type="entry name" value="Amino acid/polyamine transporter I"/>
    <property type="match status" value="1"/>
</dbReference>
<dbReference type="OrthoDB" id="3900342at2759"/>
<reference evidence="11" key="1">
    <citation type="submission" date="2017-01" db="EMBL/GenBank/DDBJ databases">
        <authorList>
            <person name="Wang Y."/>
            <person name="White M."/>
            <person name="Kvist S."/>
            <person name="Moncalvo J.-M."/>
        </authorList>
    </citation>
    <scope>NUCLEOTIDE SEQUENCE [LARGE SCALE GENOMIC DNA]</scope>
    <source>
        <strain evidence="11">COL-18-3</strain>
    </source>
</reference>
<evidence type="ECO:0000259" key="9">
    <source>
        <dbReference type="Pfam" id="PF00324"/>
    </source>
</evidence>
<evidence type="ECO:0000256" key="2">
    <source>
        <dbReference type="ARBA" id="ARBA00022448"/>
    </source>
</evidence>
<evidence type="ECO:0000256" key="1">
    <source>
        <dbReference type="ARBA" id="ARBA00004141"/>
    </source>
</evidence>
<dbReference type="AlphaFoldDB" id="A0A1R1PTD5"/>
<keyword evidence="6 8" id="KW-0472">Membrane</keyword>
<dbReference type="FunFam" id="1.20.1740.10:FF:000001">
    <property type="entry name" value="Amino acid permease"/>
    <property type="match status" value="1"/>
</dbReference>
<gene>
    <name evidence="10" type="ORF">AX774_g2322</name>
</gene>
<feature type="transmembrane region" description="Helical" evidence="8">
    <location>
        <begin position="181"/>
        <end position="202"/>
    </location>
</feature>
<protein>
    <submittedName>
        <fullName evidence="10">Lysine-specific permease</fullName>
    </submittedName>
</protein>
<dbReference type="EMBL" id="LSSK01000243">
    <property type="protein sequence ID" value="OMH84152.1"/>
    <property type="molecule type" value="Genomic_DNA"/>
</dbReference>
<keyword evidence="2" id="KW-0813">Transport</keyword>
<dbReference type="GO" id="GO:0016020">
    <property type="term" value="C:membrane"/>
    <property type="evidence" value="ECO:0007669"/>
    <property type="project" value="UniProtKB-SubCell"/>
</dbReference>
<dbReference type="PANTHER" id="PTHR43341">
    <property type="entry name" value="AMINO ACID PERMEASE"/>
    <property type="match status" value="1"/>
</dbReference>
<feature type="region of interest" description="Disordered" evidence="7">
    <location>
        <begin position="1"/>
        <end position="33"/>
    </location>
</feature>
<comment type="subcellular location">
    <subcellularLocation>
        <location evidence="1">Membrane</location>
        <topology evidence="1">Multi-pass membrane protein</topology>
    </subcellularLocation>
</comment>
<evidence type="ECO:0000256" key="7">
    <source>
        <dbReference type="SAM" id="MobiDB-lite"/>
    </source>
</evidence>
<proteinExistence type="predicted"/>
<dbReference type="Pfam" id="PF00324">
    <property type="entry name" value="AA_permease"/>
    <property type="match status" value="1"/>
</dbReference>
<dbReference type="PIRSF" id="PIRSF006060">
    <property type="entry name" value="AA_transporter"/>
    <property type="match status" value="1"/>
</dbReference>
<feature type="transmembrane region" description="Helical" evidence="8">
    <location>
        <begin position="434"/>
        <end position="459"/>
    </location>
</feature>
<keyword evidence="3 8" id="KW-0812">Transmembrane</keyword>
<feature type="transmembrane region" description="Helical" evidence="8">
    <location>
        <begin position="72"/>
        <end position="90"/>
    </location>
</feature>
<comment type="caution">
    <text evidence="10">The sequence shown here is derived from an EMBL/GenBank/DDBJ whole genome shotgun (WGS) entry which is preliminary data.</text>
</comment>
<feature type="transmembrane region" description="Helical" evidence="8">
    <location>
        <begin position="151"/>
        <end position="169"/>
    </location>
</feature>
<keyword evidence="11" id="KW-1185">Reference proteome</keyword>
<feature type="transmembrane region" description="Helical" evidence="8">
    <location>
        <begin position="42"/>
        <end position="66"/>
    </location>
</feature>
<evidence type="ECO:0000313" key="10">
    <source>
        <dbReference type="EMBL" id="OMH84152.1"/>
    </source>
</evidence>
<feature type="transmembrane region" description="Helical" evidence="8">
    <location>
        <begin position="364"/>
        <end position="384"/>
    </location>
</feature>
<dbReference type="PANTHER" id="PTHR43341:SF1">
    <property type="entry name" value="GENERAL AMINO-ACID PERMEASE GAP1"/>
    <property type="match status" value="1"/>
</dbReference>
<keyword evidence="5 8" id="KW-1133">Transmembrane helix</keyword>
<dbReference type="InterPro" id="IPR004841">
    <property type="entry name" value="AA-permease/SLC12A_dom"/>
</dbReference>
<feature type="transmembrane region" description="Helical" evidence="8">
    <location>
        <begin position="264"/>
        <end position="283"/>
    </location>
</feature>
<dbReference type="InterPro" id="IPR004840">
    <property type="entry name" value="Amino_acid_permease_CS"/>
</dbReference>
<sequence length="532" mass="58348">MDIEEKGTSTGGSTMEKHLNHNTDNPDRRESKLKREMSTRQISMIAVGGTIGTGLFVASGSAFATAGPAGALVSYLLIGLCVFFVMTSLAEISAFMPIPGSFNIYGIRFIDPAFGFAVAYNYWYSWVTTVASDVIAAGIVVKFWLPNVEPILWAALILLLCFLFNVLGGKSFAEFEFWFSLIKVVAIVAFIVIAICVAAGWIGGVKYGFTNWSGENGAFAGGVGGVVKVFLVAGFSFQGTEIIGTTSGESSNPTKDIPTAIRSIFWRILLFYVLTIFLVGLIVPSNTPGLLDGDVDNLAVSPLVIVLRLAKIQPAAHIMNAVILTSVFSAGNSGLYLTTRTLYALALERSAPKLFTRTTKSGTPIFSLILNVFLVCVFVGVSYIGDQVVYLWLVNLTGIAGFIAWLGILATHYRFRKAYIYQGYNIKDLPYRASLYPFGPIFSFLMLAFACIGQGYTSIFGDDGFVVDDFLQAYLGFPIFLALFFFWKFYKRTKFVKLAEMDLETDNYIAQGFVNYSQELKTFGAKLRSMLY</sequence>
<evidence type="ECO:0000256" key="5">
    <source>
        <dbReference type="ARBA" id="ARBA00022989"/>
    </source>
</evidence>
<dbReference type="Proteomes" id="UP000188320">
    <property type="component" value="Unassembled WGS sequence"/>
</dbReference>
<evidence type="ECO:0000256" key="3">
    <source>
        <dbReference type="ARBA" id="ARBA00022692"/>
    </source>
</evidence>
<feature type="domain" description="Amino acid permease/ SLC12A" evidence="9">
    <location>
        <begin position="42"/>
        <end position="498"/>
    </location>
</feature>
<dbReference type="InterPro" id="IPR050524">
    <property type="entry name" value="APC_YAT"/>
</dbReference>
<evidence type="ECO:0000256" key="4">
    <source>
        <dbReference type="ARBA" id="ARBA00022970"/>
    </source>
</evidence>
<evidence type="ECO:0000256" key="8">
    <source>
        <dbReference type="SAM" id="Phobius"/>
    </source>
</evidence>
<evidence type="ECO:0000256" key="6">
    <source>
        <dbReference type="ARBA" id="ARBA00023136"/>
    </source>
</evidence>
<evidence type="ECO:0000313" key="11">
    <source>
        <dbReference type="Proteomes" id="UP000188320"/>
    </source>
</evidence>
<dbReference type="GO" id="GO:0015171">
    <property type="term" value="F:amino acid transmembrane transporter activity"/>
    <property type="evidence" value="ECO:0007669"/>
    <property type="project" value="TreeGrafter"/>
</dbReference>
<keyword evidence="4" id="KW-0029">Amino-acid transport</keyword>
<feature type="transmembrane region" description="Helical" evidence="8">
    <location>
        <begin position="318"/>
        <end position="343"/>
    </location>
</feature>
<accession>A0A1R1PTD5</accession>
<organism evidence="10 11">
    <name type="scientific">Zancudomyces culisetae</name>
    <name type="common">Gut fungus</name>
    <name type="synonym">Smittium culisetae</name>
    <dbReference type="NCBI Taxonomy" id="1213189"/>
    <lineage>
        <taxon>Eukaryota</taxon>
        <taxon>Fungi</taxon>
        <taxon>Fungi incertae sedis</taxon>
        <taxon>Zoopagomycota</taxon>
        <taxon>Kickxellomycotina</taxon>
        <taxon>Harpellomycetes</taxon>
        <taxon>Harpellales</taxon>
        <taxon>Legeriomycetaceae</taxon>
        <taxon>Zancudomyces</taxon>
    </lineage>
</organism>
<dbReference type="PROSITE" id="PS00218">
    <property type="entry name" value="AMINO_ACID_PERMEASE_1"/>
    <property type="match status" value="1"/>
</dbReference>
<feature type="transmembrane region" description="Helical" evidence="8">
    <location>
        <begin position="222"/>
        <end position="243"/>
    </location>
</feature>
<feature type="compositionally biased region" description="Basic and acidic residues" evidence="7">
    <location>
        <begin position="15"/>
        <end position="33"/>
    </location>
</feature>
<feature type="transmembrane region" description="Helical" evidence="8">
    <location>
        <begin position="471"/>
        <end position="490"/>
    </location>
</feature>
<feature type="transmembrane region" description="Helical" evidence="8">
    <location>
        <begin position="390"/>
        <end position="413"/>
    </location>
</feature>
<name>A0A1R1PTD5_ZANCU</name>